<dbReference type="Gene3D" id="3.30.565.10">
    <property type="entry name" value="Histidine kinase-like ATPase, C-terminal domain"/>
    <property type="match status" value="1"/>
</dbReference>
<keyword evidence="3" id="KW-0597">Phosphoprotein</keyword>
<dbReference type="InterPro" id="IPR004358">
    <property type="entry name" value="Sig_transdc_His_kin-like_C"/>
</dbReference>
<reference evidence="11" key="1">
    <citation type="journal article" date="2020" name="mSystems">
        <title>Genome- and Community-Level Interaction Insights into Carbon Utilization and Element Cycling Functions of Hydrothermarchaeota in Hydrothermal Sediment.</title>
        <authorList>
            <person name="Zhou Z."/>
            <person name="Liu Y."/>
            <person name="Xu W."/>
            <person name="Pan J."/>
            <person name="Luo Z.H."/>
            <person name="Li M."/>
        </authorList>
    </citation>
    <scope>NUCLEOTIDE SEQUENCE [LARGE SCALE GENOMIC DNA]</scope>
    <source>
        <strain evidence="11">SpSt-1233</strain>
    </source>
</reference>
<accession>A0A7V2ATR1</accession>
<dbReference type="PANTHER" id="PTHR43065:SF10">
    <property type="entry name" value="PEROXIDE STRESS-ACTIVATED HISTIDINE KINASE MAK3"/>
    <property type="match status" value="1"/>
</dbReference>
<comment type="caution">
    <text evidence="11">The sequence shown here is derived from an EMBL/GenBank/DDBJ whole genome shotgun (WGS) entry which is preliminary data.</text>
</comment>
<dbReference type="InterPro" id="IPR005467">
    <property type="entry name" value="His_kinase_dom"/>
</dbReference>
<keyword evidence="8" id="KW-0902">Two-component regulatory system</keyword>
<keyword evidence="9" id="KW-0472">Membrane</keyword>
<dbReference type="EMBL" id="DSEC01000091">
    <property type="protein sequence ID" value="HER43075.1"/>
    <property type="molecule type" value="Genomic_DNA"/>
</dbReference>
<dbReference type="Proteomes" id="UP000886069">
    <property type="component" value="Unassembled WGS sequence"/>
</dbReference>
<protein>
    <recommendedName>
        <fullName evidence="2">histidine kinase</fullName>
        <ecNumber evidence="2">2.7.13.3</ecNumber>
    </recommendedName>
</protein>
<dbReference type="Pfam" id="PF02518">
    <property type="entry name" value="HATPase_c"/>
    <property type="match status" value="1"/>
</dbReference>
<dbReference type="InterPro" id="IPR003661">
    <property type="entry name" value="HisK_dim/P_dom"/>
</dbReference>
<name>A0A7V2ATR1_UNCEI</name>
<dbReference type="SMART" id="SM00387">
    <property type="entry name" value="HATPase_c"/>
    <property type="match status" value="1"/>
</dbReference>
<keyword evidence="6 11" id="KW-0418">Kinase</keyword>
<dbReference type="PANTHER" id="PTHR43065">
    <property type="entry name" value="SENSOR HISTIDINE KINASE"/>
    <property type="match status" value="1"/>
</dbReference>
<dbReference type="EC" id="2.7.13.3" evidence="2"/>
<feature type="transmembrane region" description="Helical" evidence="9">
    <location>
        <begin position="164"/>
        <end position="181"/>
    </location>
</feature>
<dbReference type="GO" id="GO:0000155">
    <property type="term" value="F:phosphorelay sensor kinase activity"/>
    <property type="evidence" value="ECO:0007669"/>
    <property type="project" value="InterPro"/>
</dbReference>
<evidence type="ECO:0000256" key="4">
    <source>
        <dbReference type="ARBA" id="ARBA00022679"/>
    </source>
</evidence>
<feature type="transmembrane region" description="Helical" evidence="9">
    <location>
        <begin position="9"/>
        <end position="29"/>
    </location>
</feature>
<evidence type="ECO:0000259" key="10">
    <source>
        <dbReference type="PROSITE" id="PS50109"/>
    </source>
</evidence>
<evidence type="ECO:0000313" key="11">
    <source>
        <dbReference type="EMBL" id="HER43075.1"/>
    </source>
</evidence>
<dbReference type="SUPFAM" id="SSF55874">
    <property type="entry name" value="ATPase domain of HSP90 chaperone/DNA topoisomerase II/histidine kinase"/>
    <property type="match status" value="1"/>
</dbReference>
<keyword evidence="9" id="KW-1133">Transmembrane helix</keyword>
<evidence type="ECO:0000256" key="6">
    <source>
        <dbReference type="ARBA" id="ARBA00022777"/>
    </source>
</evidence>
<evidence type="ECO:0000256" key="9">
    <source>
        <dbReference type="SAM" id="Phobius"/>
    </source>
</evidence>
<keyword evidence="4" id="KW-0808">Transferase</keyword>
<comment type="catalytic activity">
    <reaction evidence="1">
        <text>ATP + protein L-histidine = ADP + protein N-phospho-L-histidine.</text>
        <dbReference type="EC" id="2.7.13.3"/>
    </reaction>
</comment>
<dbReference type="PRINTS" id="PR00344">
    <property type="entry name" value="BCTRLSENSOR"/>
</dbReference>
<evidence type="ECO:0000256" key="3">
    <source>
        <dbReference type="ARBA" id="ARBA00022553"/>
    </source>
</evidence>
<dbReference type="CDD" id="cd00082">
    <property type="entry name" value="HisKA"/>
    <property type="match status" value="1"/>
</dbReference>
<sequence>MRAPKNLSFLLKIYIIAGSIVIVSLAIYYNHTLITRMQEESVNVTRLFSRFIAIELPHVKDQGRFEFIGEVLAATAVPYILTDAAGRPMIWSGIDVPPVSDGEYSRLLDFDPLDPNDALLERVLRKAQQFDRMNEPILIESESLVLILHFGPSKLSRELARAPYVQLGVLVLFVLFGFIGFRAMKVGEQRSIWVGLAKETAHQLGTPISSIMGWVSHMKDECASTDASERMKEIVEEVSTDVGRLSMISDRFSKIGSRPKLEYQKIAPIIEETVGYFERRRPSLKMNSTFTIDMEELPFIRCSKELLGWVFENLIKNSLDAIAEEGGKIHIKGRMDRREKRVVITFTDNGRGMNSYVKHRIFSPGFTTKERGWGLGLALVKRIVEEYHRGTIKVAGTQPNKGTTFQITFPID</sequence>
<keyword evidence="7" id="KW-0067">ATP-binding</keyword>
<evidence type="ECO:0000256" key="5">
    <source>
        <dbReference type="ARBA" id="ARBA00022741"/>
    </source>
</evidence>
<dbReference type="AlphaFoldDB" id="A0A7V2ATR1"/>
<dbReference type="InterPro" id="IPR003594">
    <property type="entry name" value="HATPase_dom"/>
</dbReference>
<keyword evidence="9" id="KW-0812">Transmembrane</keyword>
<evidence type="ECO:0000256" key="2">
    <source>
        <dbReference type="ARBA" id="ARBA00012438"/>
    </source>
</evidence>
<feature type="domain" description="Histidine kinase" evidence="10">
    <location>
        <begin position="199"/>
        <end position="412"/>
    </location>
</feature>
<keyword evidence="5" id="KW-0547">Nucleotide-binding</keyword>
<gene>
    <name evidence="11" type="ORF">ENO08_01275</name>
</gene>
<dbReference type="GO" id="GO:0005524">
    <property type="term" value="F:ATP binding"/>
    <property type="evidence" value="ECO:0007669"/>
    <property type="project" value="UniProtKB-KW"/>
</dbReference>
<dbReference type="InterPro" id="IPR036890">
    <property type="entry name" value="HATPase_C_sf"/>
</dbReference>
<evidence type="ECO:0000256" key="8">
    <source>
        <dbReference type="ARBA" id="ARBA00023012"/>
    </source>
</evidence>
<organism evidence="11">
    <name type="scientific">Eiseniibacteriota bacterium</name>
    <dbReference type="NCBI Taxonomy" id="2212470"/>
    <lineage>
        <taxon>Bacteria</taxon>
        <taxon>Candidatus Eiseniibacteriota</taxon>
    </lineage>
</organism>
<evidence type="ECO:0000256" key="1">
    <source>
        <dbReference type="ARBA" id="ARBA00000085"/>
    </source>
</evidence>
<evidence type="ECO:0000256" key="7">
    <source>
        <dbReference type="ARBA" id="ARBA00022840"/>
    </source>
</evidence>
<proteinExistence type="predicted"/>
<dbReference type="PROSITE" id="PS50109">
    <property type="entry name" value="HIS_KIN"/>
    <property type="match status" value="1"/>
</dbReference>